<dbReference type="Pfam" id="PF11356">
    <property type="entry name" value="T2SSC"/>
    <property type="match status" value="1"/>
</dbReference>
<comment type="subcellular location">
    <subcellularLocation>
        <location evidence="1">Cell inner membrane</location>
    </subcellularLocation>
</comment>
<dbReference type="InterPro" id="IPR036034">
    <property type="entry name" value="PDZ_sf"/>
</dbReference>
<comment type="caution">
    <text evidence="12">The sequence shown here is derived from an EMBL/GenBank/DDBJ whole genome shotgun (WGS) entry which is preliminary data.</text>
</comment>
<dbReference type="AlphaFoldDB" id="A0A0T5YW39"/>
<dbReference type="InterPro" id="IPR024961">
    <property type="entry name" value="T2SS_GspC_N"/>
</dbReference>
<dbReference type="Proteomes" id="UP000051634">
    <property type="component" value="Unassembled WGS sequence"/>
</dbReference>
<evidence type="ECO:0000259" key="11">
    <source>
        <dbReference type="Pfam" id="PF11356"/>
    </source>
</evidence>
<evidence type="ECO:0000256" key="3">
    <source>
        <dbReference type="ARBA" id="ARBA00022448"/>
    </source>
</evidence>
<sequence>MDISISLQRVFGSLLDQRQVPAWLAPLMKQVLPKAAVVILVLLISELAARITWSLIPEPATQTITLQTQQSAVPEKETLDIAKEARRLASLHLFGRPGVIKSNSAKVIQKSAPETRLNLTLHGVFVDDNPEKGAAIIGKAGSKQDHYKVGANIKGVGGVKLQAVYNDRVVLLRNGQSEVLRFPKTKGGGISTQGRRPRLSGNAGNTAANTSLRSYKDLFQKEPLKIMQHLRFVPVRSGKKLKGYRLLPQKDRKLYNRLGVRPSDLVTAVNGIPLDDERQAFKLLDTLKKAEQLEVTILRQGNVQSLSFSLK</sequence>
<dbReference type="InterPro" id="IPR001639">
    <property type="entry name" value="T2SS_protein-GspC"/>
</dbReference>
<organism evidence="12 15">
    <name type="scientific">endosymbiont of Ridgeia piscesae</name>
    <dbReference type="NCBI Taxonomy" id="54398"/>
    <lineage>
        <taxon>Bacteria</taxon>
        <taxon>Pseudomonadati</taxon>
        <taxon>Pseudomonadota</taxon>
        <taxon>Gammaproteobacteria</taxon>
        <taxon>sulfur-oxidizing symbionts</taxon>
    </lineage>
</organism>
<dbReference type="Proteomes" id="UP000051276">
    <property type="component" value="Unassembled WGS sequence"/>
</dbReference>
<accession>A0A0T5YW39</accession>
<keyword evidence="5" id="KW-0997">Cell inner membrane</keyword>
<keyword evidence="3" id="KW-0813">Transport</keyword>
<keyword evidence="9" id="KW-0472">Membrane</keyword>
<evidence type="ECO:0000256" key="6">
    <source>
        <dbReference type="ARBA" id="ARBA00022692"/>
    </source>
</evidence>
<keyword evidence="4" id="KW-1003">Cell membrane</keyword>
<evidence type="ECO:0000256" key="2">
    <source>
        <dbReference type="ARBA" id="ARBA00007986"/>
    </source>
</evidence>
<evidence type="ECO:0000256" key="9">
    <source>
        <dbReference type="ARBA" id="ARBA00023136"/>
    </source>
</evidence>
<evidence type="ECO:0000256" key="10">
    <source>
        <dbReference type="SAM" id="MobiDB-lite"/>
    </source>
</evidence>
<evidence type="ECO:0000313" key="13">
    <source>
        <dbReference type="EMBL" id="KRT59715.1"/>
    </source>
</evidence>
<reference evidence="14 15" key="1">
    <citation type="submission" date="2015-11" db="EMBL/GenBank/DDBJ databases">
        <title>The genome of Candidatus Endoriftia persephone in Ridgeia piscesae and population structure of the North Eastern Pacific vestimentiferan symbionts.</title>
        <authorList>
            <person name="Perez M."/>
            <person name="Juniper K.S."/>
        </authorList>
    </citation>
    <scope>NUCLEOTIDE SEQUENCE [LARGE SCALE GENOMIC DNA]</scope>
    <source>
        <strain evidence="13">Ind10</strain>
        <strain evidence="12">Ind11</strain>
    </source>
</reference>
<keyword evidence="15" id="KW-1185">Reference proteome</keyword>
<dbReference type="GO" id="GO:0015627">
    <property type="term" value="C:type II protein secretion system complex"/>
    <property type="evidence" value="ECO:0007669"/>
    <property type="project" value="InterPro"/>
</dbReference>
<comment type="similarity">
    <text evidence="2">Belongs to the GSP C family.</text>
</comment>
<dbReference type="GO" id="GO:0015628">
    <property type="term" value="P:protein secretion by the type II secretion system"/>
    <property type="evidence" value="ECO:0007669"/>
    <property type="project" value="InterPro"/>
</dbReference>
<evidence type="ECO:0000256" key="1">
    <source>
        <dbReference type="ARBA" id="ARBA00004533"/>
    </source>
</evidence>
<evidence type="ECO:0000313" key="14">
    <source>
        <dbReference type="Proteomes" id="UP000051276"/>
    </source>
</evidence>
<dbReference type="Gene3D" id="2.30.42.10">
    <property type="match status" value="1"/>
</dbReference>
<dbReference type="OrthoDB" id="1491375at2"/>
<dbReference type="EMBL" id="LDXT01000088">
    <property type="protein sequence ID" value="KRT54765.1"/>
    <property type="molecule type" value="Genomic_DNA"/>
</dbReference>
<dbReference type="RefSeq" id="WP_057955579.1">
    <property type="nucleotide sequence ID" value="NZ_KQ556884.1"/>
</dbReference>
<evidence type="ECO:0000256" key="8">
    <source>
        <dbReference type="ARBA" id="ARBA00022989"/>
    </source>
</evidence>
<gene>
    <name evidence="12" type="ORF">Ga0074115_10970</name>
    <name evidence="13" type="ORF">Ga0076813_159510</name>
</gene>
<dbReference type="STRING" id="54398.Ga0074115_10970"/>
<dbReference type="NCBIfam" id="TIGR01713">
    <property type="entry name" value="typeII_sec_gspC"/>
    <property type="match status" value="1"/>
</dbReference>
<feature type="domain" description="Type II secretion system protein GspC N-terminal" evidence="11">
    <location>
        <begin position="39"/>
        <end position="182"/>
    </location>
</feature>
<dbReference type="EMBL" id="LMXI01000099">
    <property type="protein sequence ID" value="KRT59715.1"/>
    <property type="molecule type" value="Genomic_DNA"/>
</dbReference>
<keyword evidence="7" id="KW-0653">Protein transport</keyword>
<dbReference type="GO" id="GO:0005886">
    <property type="term" value="C:plasma membrane"/>
    <property type="evidence" value="ECO:0007669"/>
    <property type="project" value="UniProtKB-SubCell"/>
</dbReference>
<protein>
    <submittedName>
        <fullName evidence="12">Type II secretion system protein C (GspC)</fullName>
    </submittedName>
</protein>
<dbReference type="SUPFAM" id="SSF50156">
    <property type="entry name" value="PDZ domain-like"/>
    <property type="match status" value="1"/>
</dbReference>
<name>A0A0T5YW39_9GAMM</name>
<evidence type="ECO:0000256" key="5">
    <source>
        <dbReference type="ARBA" id="ARBA00022519"/>
    </source>
</evidence>
<keyword evidence="8" id="KW-1133">Transmembrane helix</keyword>
<evidence type="ECO:0000256" key="4">
    <source>
        <dbReference type="ARBA" id="ARBA00022475"/>
    </source>
</evidence>
<evidence type="ECO:0000256" key="7">
    <source>
        <dbReference type="ARBA" id="ARBA00022927"/>
    </source>
</evidence>
<evidence type="ECO:0000313" key="12">
    <source>
        <dbReference type="EMBL" id="KRT54765.1"/>
    </source>
</evidence>
<feature type="region of interest" description="Disordered" evidence="10">
    <location>
        <begin position="183"/>
        <end position="207"/>
    </location>
</feature>
<dbReference type="Gene3D" id="2.30.30.830">
    <property type="match status" value="1"/>
</dbReference>
<keyword evidence="6" id="KW-0812">Transmembrane</keyword>
<proteinExistence type="inferred from homology"/>
<evidence type="ECO:0000313" key="15">
    <source>
        <dbReference type="Proteomes" id="UP000051634"/>
    </source>
</evidence>